<sequence>MKLFTKFKLKHEGFFKAINLDWRVVAVELMDDLNEERKRRFMTDQENYDLKQRLAIYKEKEQLNQKGAQQHD</sequence>
<organism evidence="1 2">
    <name type="scientific">Streptococcus wuxiensis</name>
    <dbReference type="NCBI Taxonomy" id="3095078"/>
    <lineage>
        <taxon>Bacteria</taxon>
        <taxon>Bacillati</taxon>
        <taxon>Bacillota</taxon>
        <taxon>Bacilli</taxon>
        <taxon>Lactobacillales</taxon>
        <taxon>Streptococcaceae</taxon>
        <taxon>Streptococcus</taxon>
    </lineage>
</organism>
<evidence type="ECO:0000313" key="1">
    <source>
        <dbReference type="EMBL" id="MDY4338126.1"/>
    </source>
</evidence>
<dbReference type="Proteomes" id="UP001272345">
    <property type="component" value="Unassembled WGS sequence"/>
</dbReference>
<dbReference type="RefSeq" id="WP_320694093.1">
    <property type="nucleotide sequence ID" value="NZ_JAXHDO010000009.1"/>
</dbReference>
<comment type="caution">
    <text evidence="1">The sequence shown here is derived from an EMBL/GenBank/DDBJ whole genome shotgun (WGS) entry which is preliminary data.</text>
</comment>
<dbReference type="EMBL" id="JAXHDO010000009">
    <property type="protein sequence ID" value="MDY4338126.1"/>
    <property type="molecule type" value="Genomic_DNA"/>
</dbReference>
<reference evidence="1 2" key="1">
    <citation type="submission" date="2023-11" db="EMBL/GenBank/DDBJ databases">
        <title>Streptococcus wuxiensis sp. nov., Streptococcus jiangnanensis sp. nov., Streptococcus fermentans sp. nov., three novel members of the genus Streptococcus isolated from breast milk.</title>
        <authorList>
            <person name="Zhou Y."/>
            <person name="Yang B."/>
        </authorList>
    </citation>
    <scope>NUCLEOTIDE SEQUENCE [LARGE SCALE GENOMIC DNA]</scope>
    <source>
        <strain evidence="1 2">21WXBC0057M1</strain>
    </source>
</reference>
<name>A0ABU5FT68_9STRE</name>
<protein>
    <submittedName>
        <fullName evidence="1">Uncharacterized protein</fullName>
    </submittedName>
</protein>
<keyword evidence="2" id="KW-1185">Reference proteome</keyword>
<gene>
    <name evidence="1" type="ORF">SPC83_08365</name>
</gene>
<accession>A0ABU5FT68</accession>
<proteinExistence type="predicted"/>
<evidence type="ECO:0000313" key="2">
    <source>
        <dbReference type="Proteomes" id="UP001272345"/>
    </source>
</evidence>